<evidence type="ECO:0000256" key="8">
    <source>
        <dbReference type="ARBA" id="ARBA00022679"/>
    </source>
</evidence>
<evidence type="ECO:0000256" key="5">
    <source>
        <dbReference type="ARBA" id="ARBA00022606"/>
    </source>
</evidence>
<dbReference type="SMART" id="SM00911">
    <property type="entry name" value="HWE_HK"/>
    <property type="match status" value="1"/>
</dbReference>
<dbReference type="GO" id="GO:0004673">
    <property type="term" value="F:protein histidine kinase activity"/>
    <property type="evidence" value="ECO:0007669"/>
    <property type="project" value="UniProtKB-EC"/>
</dbReference>
<evidence type="ECO:0000256" key="16">
    <source>
        <dbReference type="PROSITE-ProRule" id="PRU00169"/>
    </source>
</evidence>
<keyword evidence="3" id="KW-0600">Photoreceptor protein</keyword>
<evidence type="ECO:0000313" key="22">
    <source>
        <dbReference type="Proteomes" id="UP000621856"/>
    </source>
</evidence>
<protein>
    <recommendedName>
        <fullName evidence="2">histidine kinase</fullName>
        <ecNumber evidence="2">2.7.13.3</ecNumber>
    </recommendedName>
</protein>
<keyword evidence="10" id="KW-0547">Nucleotide-binding</keyword>
<reference evidence="20" key="1">
    <citation type="journal article" date="2014" name="Int. J. Syst. Evol. Microbiol.">
        <title>Complete genome sequence of Corynebacterium casei LMG S-19264T (=DSM 44701T), isolated from a smear-ripened cheese.</title>
        <authorList>
            <consortium name="US DOE Joint Genome Institute (JGI-PGF)"/>
            <person name="Walter F."/>
            <person name="Albersmeier A."/>
            <person name="Kalinowski J."/>
            <person name="Ruckert C."/>
        </authorList>
    </citation>
    <scope>NUCLEOTIDE SEQUENCE</scope>
    <source>
        <strain evidence="20">CGMCC 1.14984</strain>
    </source>
</reference>
<evidence type="ECO:0000256" key="12">
    <source>
        <dbReference type="ARBA" id="ARBA00022840"/>
    </source>
</evidence>
<dbReference type="EMBL" id="VCJR02000002">
    <property type="protein sequence ID" value="NHK27952.1"/>
    <property type="molecule type" value="Genomic_DNA"/>
</dbReference>
<evidence type="ECO:0000256" key="1">
    <source>
        <dbReference type="ARBA" id="ARBA00000085"/>
    </source>
</evidence>
<dbReference type="FunFam" id="3.30.450.20:FF:000099">
    <property type="entry name" value="Sensory box sensor histidine kinase"/>
    <property type="match status" value="1"/>
</dbReference>
<dbReference type="InterPro" id="IPR001610">
    <property type="entry name" value="PAC"/>
</dbReference>
<keyword evidence="5" id="KW-0716">Sensory transduction</keyword>
<gene>
    <name evidence="21" type="ORF">FF098_008560</name>
    <name evidence="20" type="ORF">GCM10011355_17240</name>
</gene>
<dbReference type="InterPro" id="IPR013655">
    <property type="entry name" value="PAS_fold_3"/>
</dbReference>
<feature type="domain" description="PAC" evidence="19">
    <location>
        <begin position="211"/>
        <end position="263"/>
    </location>
</feature>
<dbReference type="PROSITE" id="PS50110">
    <property type="entry name" value="RESPONSE_REGULATORY"/>
    <property type="match status" value="1"/>
</dbReference>
<dbReference type="GO" id="GO:0009881">
    <property type="term" value="F:photoreceptor activity"/>
    <property type="evidence" value="ECO:0007669"/>
    <property type="project" value="UniProtKB-KW"/>
</dbReference>
<feature type="domain" description="PAS" evidence="18">
    <location>
        <begin position="12"/>
        <end position="82"/>
    </location>
</feature>
<dbReference type="Gene3D" id="3.30.565.10">
    <property type="entry name" value="Histidine kinase-like ATPase, C-terminal domain"/>
    <property type="match status" value="1"/>
</dbReference>
<evidence type="ECO:0000256" key="4">
    <source>
        <dbReference type="ARBA" id="ARBA00022553"/>
    </source>
</evidence>
<dbReference type="SMART" id="SM00448">
    <property type="entry name" value="REC"/>
    <property type="match status" value="1"/>
</dbReference>
<keyword evidence="14" id="KW-0843">Virulence</keyword>
<dbReference type="Pfam" id="PF08447">
    <property type="entry name" value="PAS_3"/>
    <property type="match status" value="1"/>
</dbReference>
<dbReference type="InterPro" id="IPR000014">
    <property type="entry name" value="PAS"/>
</dbReference>
<keyword evidence="8" id="KW-0808">Transferase</keyword>
<name>A0A8J3A7G6_9PROT</name>
<dbReference type="Proteomes" id="UP000621856">
    <property type="component" value="Unassembled WGS sequence"/>
</dbReference>
<dbReference type="InterPro" id="IPR001789">
    <property type="entry name" value="Sig_transdc_resp-reg_receiver"/>
</dbReference>
<dbReference type="AlphaFoldDB" id="A0A8J3A7G6"/>
<dbReference type="PANTHER" id="PTHR41523">
    <property type="entry name" value="TWO-COMPONENT SYSTEM SENSOR PROTEIN"/>
    <property type="match status" value="1"/>
</dbReference>
<evidence type="ECO:0000313" key="20">
    <source>
        <dbReference type="EMBL" id="GGH97026.1"/>
    </source>
</evidence>
<keyword evidence="9" id="KW-0677">Repeat</keyword>
<keyword evidence="4 16" id="KW-0597">Phosphoprotein</keyword>
<dbReference type="SUPFAM" id="SSF55785">
    <property type="entry name" value="PYP-like sensor domain (PAS domain)"/>
    <property type="match status" value="2"/>
</dbReference>
<keyword evidence="6" id="KW-0285">Flavoprotein</keyword>
<dbReference type="EC" id="2.7.13.3" evidence="2"/>
<keyword evidence="12" id="KW-0067">ATP-binding</keyword>
<keyword evidence="13" id="KW-0157">Chromophore</keyword>
<dbReference type="Pfam" id="PF13426">
    <property type="entry name" value="PAS_9"/>
    <property type="match status" value="1"/>
</dbReference>
<keyword evidence="15" id="KW-0675">Receptor</keyword>
<comment type="caution">
    <text evidence="20">The sequence shown here is derived from an EMBL/GenBank/DDBJ whole genome shotgun (WGS) entry which is preliminary data.</text>
</comment>
<comment type="catalytic activity">
    <reaction evidence="1">
        <text>ATP + protein L-histidine = ADP + protein N-phospho-L-histidine.</text>
        <dbReference type="EC" id="2.7.13.3"/>
    </reaction>
</comment>
<dbReference type="PROSITE" id="PS50112">
    <property type="entry name" value="PAS"/>
    <property type="match status" value="2"/>
</dbReference>
<dbReference type="SMART" id="SM00091">
    <property type="entry name" value="PAS"/>
    <property type="match status" value="2"/>
</dbReference>
<evidence type="ECO:0000256" key="9">
    <source>
        <dbReference type="ARBA" id="ARBA00022737"/>
    </source>
</evidence>
<feature type="domain" description="PAS" evidence="18">
    <location>
        <begin position="138"/>
        <end position="208"/>
    </location>
</feature>
<evidence type="ECO:0000256" key="2">
    <source>
        <dbReference type="ARBA" id="ARBA00012438"/>
    </source>
</evidence>
<dbReference type="Proteomes" id="UP000818603">
    <property type="component" value="Unassembled WGS sequence"/>
</dbReference>
<dbReference type="Pfam" id="PF00072">
    <property type="entry name" value="Response_reg"/>
    <property type="match status" value="1"/>
</dbReference>
<accession>A0A8J3A7G6</accession>
<evidence type="ECO:0000259" key="18">
    <source>
        <dbReference type="PROSITE" id="PS50112"/>
    </source>
</evidence>
<evidence type="ECO:0000259" key="17">
    <source>
        <dbReference type="PROSITE" id="PS50110"/>
    </source>
</evidence>
<evidence type="ECO:0000256" key="3">
    <source>
        <dbReference type="ARBA" id="ARBA00022543"/>
    </source>
</evidence>
<dbReference type="InterPro" id="IPR035965">
    <property type="entry name" value="PAS-like_dom_sf"/>
</dbReference>
<evidence type="ECO:0000256" key="7">
    <source>
        <dbReference type="ARBA" id="ARBA00022643"/>
    </source>
</evidence>
<dbReference type="GO" id="GO:0005524">
    <property type="term" value="F:ATP binding"/>
    <property type="evidence" value="ECO:0007669"/>
    <property type="project" value="UniProtKB-KW"/>
</dbReference>
<evidence type="ECO:0000259" key="19">
    <source>
        <dbReference type="PROSITE" id="PS50113"/>
    </source>
</evidence>
<feature type="domain" description="PAC" evidence="19">
    <location>
        <begin position="85"/>
        <end position="137"/>
    </location>
</feature>
<evidence type="ECO:0000256" key="14">
    <source>
        <dbReference type="ARBA" id="ARBA00023026"/>
    </source>
</evidence>
<evidence type="ECO:0000313" key="23">
    <source>
        <dbReference type="Proteomes" id="UP000818603"/>
    </source>
</evidence>
<sequence length="600" mass="66694">MSDRQPEISSSTRSWLESIINSSNDAIISKTLDSIITSWNPAAQAMFGYTADEMIGTSIRRLIPEDRAHEEDDILARISQGERVDYFETQRLTKNGTLIDISVSISPIHDDAGAVIGASKIARDITQRKLDRALLEESESRFRALADNISQFAWMADRKGWLFWYNQRWFDYTGTTLEEMQGWGWRAVHHPDHVDRVVERLQYSWDTGEPWEDTFPLRSKEGEYRWFLSRALPIRDEAGAVTMWVGTNTDITERIDHDRQVQLLMQEVNHRTKNMLSLVQAIARQTTGATHEEFNARFSERIQALSRNQDILVNNEWRGIGLNELCRHQLTPFEDEIGTRITFEGPDVMLTAASAQTLGIALHELATNASKYGALSNDTGSVAISWTIPGTELSPGGLTLQWQEAGGPDVTEPETMGFGTGVLEKMASMGLGGTVKADFEKTGLRWCLETKDGSIFEGGKRPSGLAGKGDQIPDSSRHCILLVEDEALVGIEMQISLEEAGYDVAGPAASVRQALNMIEKKKCDIAVLDINLGRENSVPVAEKLQEKGIPFIVVSGYSEGQQPEIFSGYPSLSKPVPMSRLLRLIETGLEIFTPQDGASG</sequence>
<reference evidence="20" key="3">
    <citation type="submission" date="2020-09" db="EMBL/GenBank/DDBJ databases">
        <authorList>
            <person name="Sun Q."/>
            <person name="Zhou Y."/>
        </authorList>
    </citation>
    <scope>NUCLEOTIDE SEQUENCE</scope>
    <source>
        <strain evidence="20">CGMCC 1.14984</strain>
    </source>
</reference>
<dbReference type="PROSITE" id="PS50113">
    <property type="entry name" value="PAC"/>
    <property type="match status" value="2"/>
</dbReference>
<dbReference type="InterPro" id="IPR011102">
    <property type="entry name" value="Sig_transdc_His_kinase_HWE"/>
</dbReference>
<keyword evidence="11" id="KW-0418">Kinase</keyword>
<feature type="modified residue" description="4-aspartylphosphate" evidence="16">
    <location>
        <position position="529"/>
    </location>
</feature>
<evidence type="ECO:0000256" key="13">
    <source>
        <dbReference type="ARBA" id="ARBA00022991"/>
    </source>
</evidence>
<dbReference type="Pfam" id="PF07536">
    <property type="entry name" value="HWE_HK"/>
    <property type="match status" value="1"/>
</dbReference>
<dbReference type="PANTHER" id="PTHR41523:SF7">
    <property type="entry name" value="HISTIDINE KINASE"/>
    <property type="match status" value="1"/>
</dbReference>
<reference evidence="21 23" key="2">
    <citation type="submission" date="2020-02" db="EMBL/GenBank/DDBJ databases">
        <title>Genome sequence of Parvularcula flava strain NH6-79.</title>
        <authorList>
            <person name="Abdul Karim M.H."/>
            <person name="Lam M.Q."/>
            <person name="Chen S.J."/>
            <person name="Yahya A."/>
            <person name="Shahir S."/>
            <person name="Shamsir M.S."/>
            <person name="Chong C.S."/>
        </authorList>
    </citation>
    <scope>NUCLEOTIDE SEQUENCE [LARGE SCALE GENOMIC DNA]</scope>
    <source>
        <strain evidence="21 23">NH6-79</strain>
    </source>
</reference>
<evidence type="ECO:0000256" key="6">
    <source>
        <dbReference type="ARBA" id="ARBA00022630"/>
    </source>
</evidence>
<keyword evidence="23" id="KW-1185">Reference proteome</keyword>
<dbReference type="NCBIfam" id="TIGR00229">
    <property type="entry name" value="sensory_box"/>
    <property type="match status" value="2"/>
</dbReference>
<feature type="domain" description="Response regulatory" evidence="17">
    <location>
        <begin position="479"/>
        <end position="589"/>
    </location>
</feature>
<keyword evidence="7" id="KW-0288">FMN</keyword>
<proteinExistence type="predicted"/>
<evidence type="ECO:0000256" key="10">
    <source>
        <dbReference type="ARBA" id="ARBA00022741"/>
    </source>
</evidence>
<dbReference type="SMART" id="SM00086">
    <property type="entry name" value="PAC"/>
    <property type="match status" value="2"/>
</dbReference>
<evidence type="ECO:0000256" key="11">
    <source>
        <dbReference type="ARBA" id="ARBA00022777"/>
    </source>
</evidence>
<evidence type="ECO:0000256" key="15">
    <source>
        <dbReference type="ARBA" id="ARBA00023170"/>
    </source>
</evidence>
<dbReference type="Gene3D" id="3.40.50.2300">
    <property type="match status" value="1"/>
</dbReference>
<dbReference type="GO" id="GO:0000160">
    <property type="term" value="P:phosphorelay signal transduction system"/>
    <property type="evidence" value="ECO:0007669"/>
    <property type="project" value="InterPro"/>
</dbReference>
<evidence type="ECO:0000313" key="21">
    <source>
        <dbReference type="EMBL" id="NHK27952.1"/>
    </source>
</evidence>
<dbReference type="InterPro" id="IPR036890">
    <property type="entry name" value="HATPase_C_sf"/>
</dbReference>
<dbReference type="SUPFAM" id="SSF52172">
    <property type="entry name" value="CheY-like"/>
    <property type="match status" value="1"/>
</dbReference>
<dbReference type="CDD" id="cd00130">
    <property type="entry name" value="PAS"/>
    <property type="match status" value="2"/>
</dbReference>
<dbReference type="RefSeq" id="WP_166426433.1">
    <property type="nucleotide sequence ID" value="NZ_BMGZ01000002.1"/>
</dbReference>
<dbReference type="InterPro" id="IPR011006">
    <property type="entry name" value="CheY-like_superfamily"/>
</dbReference>
<organism evidence="20 22">
    <name type="scientific">Aquisalinus luteolus</name>
    <dbReference type="NCBI Taxonomy" id="1566827"/>
    <lineage>
        <taxon>Bacteria</taxon>
        <taxon>Pseudomonadati</taxon>
        <taxon>Pseudomonadota</taxon>
        <taxon>Alphaproteobacteria</taxon>
        <taxon>Parvularculales</taxon>
        <taxon>Parvularculaceae</taxon>
        <taxon>Aquisalinus</taxon>
    </lineage>
</organism>
<dbReference type="Gene3D" id="3.30.450.20">
    <property type="entry name" value="PAS domain"/>
    <property type="match status" value="2"/>
</dbReference>
<dbReference type="EMBL" id="BMGZ01000002">
    <property type="protein sequence ID" value="GGH97026.1"/>
    <property type="molecule type" value="Genomic_DNA"/>
</dbReference>
<dbReference type="InterPro" id="IPR000700">
    <property type="entry name" value="PAS-assoc_C"/>
</dbReference>